<proteinExistence type="predicted"/>
<dbReference type="FunCoup" id="O26480">
    <property type="interactions" value="77"/>
</dbReference>
<evidence type="ECO:0000313" key="3">
    <source>
        <dbReference type="Proteomes" id="UP000005223"/>
    </source>
</evidence>
<dbReference type="STRING" id="187420.MTH_380"/>
<dbReference type="InParanoid" id="O26480"/>
<dbReference type="HOGENOM" id="CLU_007383_1_7_2"/>
<dbReference type="PANTHER" id="PTHR43245:SF13">
    <property type="entry name" value="UDP-D-APIOSE_UDP-D-XYLOSE SYNTHASE 2"/>
    <property type="match status" value="1"/>
</dbReference>
<dbReference type="PaxDb" id="187420-MTH_380"/>
<evidence type="ECO:0000313" key="2">
    <source>
        <dbReference type="EMBL" id="AAB84886.1"/>
    </source>
</evidence>
<accession>O26480</accession>
<dbReference type="Gene3D" id="3.90.25.10">
    <property type="entry name" value="UDP-galactose 4-epimerase, domain 1"/>
    <property type="match status" value="1"/>
</dbReference>
<dbReference type="RefSeq" id="WP_010876019.1">
    <property type="nucleotide sequence ID" value="NC_000916.1"/>
</dbReference>
<dbReference type="EMBL" id="AE000666">
    <property type="protein sequence ID" value="AAB84886.1"/>
    <property type="molecule type" value="Genomic_DNA"/>
</dbReference>
<dbReference type="PATRIC" id="fig|187420.15.peg.349"/>
<dbReference type="CDD" id="cd05256">
    <property type="entry name" value="UDP_AE_SDR_e"/>
    <property type="match status" value="1"/>
</dbReference>
<dbReference type="InterPro" id="IPR001509">
    <property type="entry name" value="Epimerase_deHydtase"/>
</dbReference>
<dbReference type="Proteomes" id="UP000005223">
    <property type="component" value="Chromosome"/>
</dbReference>
<dbReference type="PIR" id="C69149">
    <property type="entry name" value="C69149"/>
</dbReference>
<name>O26480_METTH</name>
<dbReference type="InterPro" id="IPR050177">
    <property type="entry name" value="Lipid_A_modif_metabolic_enz"/>
</dbReference>
<dbReference type="KEGG" id="mth:MTH_380"/>
<reference evidence="2 3" key="1">
    <citation type="journal article" date="1997" name="J. Bacteriol.">
        <title>Complete genome sequence of Methanobacterium thermoautotrophicum deltaH: functional analysis and comparative genomics.</title>
        <authorList>
            <person name="Smith D.R."/>
            <person name="Doucette-Stamm L.A."/>
            <person name="Deloughery C."/>
            <person name="Lee H.-M."/>
            <person name="Dubois J."/>
            <person name="Aldredge T."/>
            <person name="Bashirzadeh R."/>
            <person name="Blakely D."/>
            <person name="Cook R."/>
            <person name="Gilbert K."/>
            <person name="Harrison D."/>
            <person name="Hoang L."/>
            <person name="Keagle P."/>
            <person name="Lumm W."/>
            <person name="Pothier B."/>
            <person name="Qiu D."/>
            <person name="Spadafora R."/>
            <person name="Vicare R."/>
            <person name="Wang Y."/>
            <person name="Wierzbowski J."/>
            <person name="Gibson R."/>
            <person name="Jiwani N."/>
            <person name="Caruso A."/>
            <person name="Bush D."/>
            <person name="Safer H."/>
            <person name="Patwell D."/>
            <person name="Prabhakar S."/>
            <person name="McDougall S."/>
            <person name="Shimer G."/>
            <person name="Goyal A."/>
            <person name="Pietrovski S."/>
            <person name="Church G.M."/>
            <person name="Daniels C.J."/>
            <person name="Mao J.-i."/>
            <person name="Rice P."/>
            <person name="Nolling J."/>
            <person name="Reeve J.N."/>
        </authorList>
    </citation>
    <scope>NUCLEOTIDE SEQUENCE [LARGE SCALE GENOMIC DNA]</scope>
    <source>
        <strain evidence="3">ATCC 29096 / DSM 1053 / JCM 10044 / NBRC 100330 / Delta H</strain>
    </source>
</reference>
<dbReference type="Pfam" id="PF01370">
    <property type="entry name" value="Epimerase"/>
    <property type="match status" value="1"/>
</dbReference>
<protein>
    <submittedName>
        <fullName evidence="2">UDP-glucose 4-epimerase homolog</fullName>
    </submittedName>
</protein>
<dbReference type="GeneID" id="1470341"/>
<sequence length="316" mass="34861">MRDMDVAVTGGLGFIGSHLTDELLERGNRVTVIDDLSTGSPDNLRDPHHEDLEIIEGSINDLDLEKVFQGKDYVFHQAALASVPESVRDPLRCHRVNATGTLRVLMASSRAGVRKVVNASTSAVYGNNPEIPLREDARPMPLSPYAVSKVTGEYYCQVFEDQGLETVSLRYFNVYGPRQRPDSQYAAVIPRFIDALLSGRSPEIYGDGEQSRDFIYVGDVVRANIFLAESRGSGVYNVAGGSSVTVNRLFDIISGILESDAEPEYLDERPGDVRHSLADTSRLAAAGFRPEVGLEEGLMRTVEWFLERLKIGSSYQ</sequence>
<evidence type="ECO:0000259" key="1">
    <source>
        <dbReference type="Pfam" id="PF01370"/>
    </source>
</evidence>
<dbReference type="EnsemblBacteria" id="AAB84886">
    <property type="protein sequence ID" value="AAB84886"/>
    <property type="gene ID" value="MTH_380"/>
</dbReference>
<dbReference type="Gene3D" id="3.40.50.720">
    <property type="entry name" value="NAD(P)-binding Rossmann-like Domain"/>
    <property type="match status" value="1"/>
</dbReference>
<dbReference type="AlphaFoldDB" id="O26480"/>
<dbReference type="SUPFAM" id="SSF51735">
    <property type="entry name" value="NAD(P)-binding Rossmann-fold domains"/>
    <property type="match status" value="1"/>
</dbReference>
<keyword evidence="3" id="KW-1185">Reference proteome</keyword>
<organism evidence="2 3">
    <name type="scientific">Methanothermobacter thermautotrophicus (strain ATCC 29096 / DSM 1053 / JCM 10044 / NBRC 100330 / Delta H)</name>
    <name type="common">Methanobacterium thermoautotrophicum</name>
    <dbReference type="NCBI Taxonomy" id="187420"/>
    <lineage>
        <taxon>Archaea</taxon>
        <taxon>Methanobacteriati</taxon>
        <taxon>Methanobacteriota</taxon>
        <taxon>Methanomada group</taxon>
        <taxon>Methanobacteria</taxon>
        <taxon>Methanobacteriales</taxon>
        <taxon>Methanobacteriaceae</taxon>
        <taxon>Methanothermobacter</taxon>
    </lineage>
</organism>
<gene>
    <name evidence="2" type="ordered locus">MTH_380</name>
</gene>
<dbReference type="InterPro" id="IPR036291">
    <property type="entry name" value="NAD(P)-bd_dom_sf"/>
</dbReference>
<dbReference type="PANTHER" id="PTHR43245">
    <property type="entry name" value="BIFUNCTIONAL POLYMYXIN RESISTANCE PROTEIN ARNA"/>
    <property type="match status" value="1"/>
</dbReference>
<feature type="domain" description="NAD-dependent epimerase/dehydratase" evidence="1">
    <location>
        <begin position="6"/>
        <end position="239"/>
    </location>
</feature>